<reference evidence="1 2" key="1">
    <citation type="submission" date="2015-12" db="EMBL/GenBank/DDBJ databases">
        <authorList>
            <person name="Shamseldin A."/>
            <person name="Moawad H."/>
            <person name="Abd El-Rahim W.M."/>
            <person name="Sadowsky M.J."/>
        </authorList>
    </citation>
    <scope>NUCLEOTIDE SEQUENCE [LARGE SCALE GENOMIC DNA]</scope>
    <source>
        <strain evidence="1 2">JC234</strain>
    </source>
</reference>
<dbReference type="EMBL" id="LQZT01000012">
    <property type="protein sequence ID" value="OCW57552.1"/>
    <property type="molecule type" value="Genomic_DNA"/>
</dbReference>
<dbReference type="AlphaFoldDB" id="A0A1C1YVJ3"/>
<name>A0A1C1YVJ3_9HYPH</name>
<organism evidence="1 2">
    <name type="scientific">Hoeflea olei</name>
    <dbReference type="NCBI Taxonomy" id="1480615"/>
    <lineage>
        <taxon>Bacteria</taxon>
        <taxon>Pseudomonadati</taxon>
        <taxon>Pseudomonadota</taxon>
        <taxon>Alphaproteobacteria</taxon>
        <taxon>Hyphomicrobiales</taxon>
        <taxon>Rhizobiaceae</taxon>
        <taxon>Hoeflea</taxon>
    </lineage>
</organism>
<dbReference type="STRING" id="1480615.AWJ14_01655"/>
<sequence>MLMLSAVTRANRHGVMREIDDAAVSCGGWIEGHTLFSNVAATFRFVLPAGGLEAFAARIAAAGLQLDGAGLAALSKRVASAAADDELPGALAVTFVHDEPDLRREIPAVPG</sequence>
<proteinExistence type="predicted"/>
<accession>A0A1C1YVJ3</accession>
<gene>
    <name evidence="1" type="ORF">AWJ14_01655</name>
</gene>
<protein>
    <submittedName>
        <fullName evidence="1">Uncharacterized protein</fullName>
    </submittedName>
</protein>
<evidence type="ECO:0000313" key="2">
    <source>
        <dbReference type="Proteomes" id="UP000094795"/>
    </source>
</evidence>
<evidence type="ECO:0000313" key="1">
    <source>
        <dbReference type="EMBL" id="OCW57552.1"/>
    </source>
</evidence>
<dbReference type="Proteomes" id="UP000094795">
    <property type="component" value="Unassembled WGS sequence"/>
</dbReference>
<comment type="caution">
    <text evidence="1">The sequence shown here is derived from an EMBL/GenBank/DDBJ whole genome shotgun (WGS) entry which is preliminary data.</text>
</comment>
<keyword evidence="2" id="KW-1185">Reference proteome</keyword>